<proteinExistence type="predicted"/>
<dbReference type="InterPro" id="IPR039396">
    <property type="entry name" value="Deltex_C"/>
</dbReference>
<protein>
    <recommendedName>
        <fullName evidence="2">RING-type domain-containing protein</fullName>
    </recommendedName>
</protein>
<name>A0A8S1X170_9CILI</name>
<evidence type="ECO:0000313" key="3">
    <source>
        <dbReference type="EMBL" id="CAD8195282.1"/>
    </source>
</evidence>
<dbReference type="AlphaFoldDB" id="A0A8S1X170"/>
<dbReference type="Pfam" id="PF18102">
    <property type="entry name" value="DTC"/>
    <property type="match status" value="1"/>
</dbReference>
<dbReference type="Proteomes" id="UP000689195">
    <property type="component" value="Unassembled WGS sequence"/>
</dbReference>
<dbReference type="CDD" id="cd09633">
    <property type="entry name" value="Deltex_C"/>
    <property type="match status" value="1"/>
</dbReference>
<dbReference type="GO" id="GO:0007219">
    <property type="term" value="P:Notch signaling pathway"/>
    <property type="evidence" value="ECO:0007669"/>
    <property type="project" value="InterPro"/>
</dbReference>
<evidence type="ECO:0000256" key="1">
    <source>
        <dbReference type="PROSITE-ProRule" id="PRU00175"/>
    </source>
</evidence>
<dbReference type="InterPro" id="IPR039398">
    <property type="entry name" value="Deltex_fam"/>
</dbReference>
<dbReference type="PROSITE" id="PS50089">
    <property type="entry name" value="ZF_RING_2"/>
    <property type="match status" value="1"/>
</dbReference>
<comment type="caution">
    <text evidence="3">The sequence shown here is derived from an EMBL/GenBank/DDBJ whole genome shotgun (WGS) entry which is preliminary data.</text>
</comment>
<dbReference type="GO" id="GO:0016567">
    <property type="term" value="P:protein ubiquitination"/>
    <property type="evidence" value="ECO:0007669"/>
    <property type="project" value="InterPro"/>
</dbReference>
<dbReference type="SMART" id="SM00184">
    <property type="entry name" value="RING"/>
    <property type="match status" value="1"/>
</dbReference>
<keyword evidence="1" id="KW-0862">Zinc</keyword>
<feature type="domain" description="RING-type" evidence="2">
    <location>
        <begin position="252"/>
        <end position="299"/>
    </location>
</feature>
<accession>A0A8S1X170</accession>
<gene>
    <name evidence="3" type="ORF">PPENT_87.1.T1090032</name>
</gene>
<keyword evidence="4" id="KW-1185">Reference proteome</keyword>
<dbReference type="OrthoDB" id="527344at2759"/>
<dbReference type="Pfam" id="PF13639">
    <property type="entry name" value="zf-RING_2"/>
    <property type="match status" value="1"/>
</dbReference>
<dbReference type="InterPro" id="IPR001841">
    <property type="entry name" value="Znf_RING"/>
</dbReference>
<keyword evidence="1" id="KW-0479">Metal-binding</keyword>
<dbReference type="EMBL" id="CAJJDO010000109">
    <property type="protein sequence ID" value="CAD8195282.1"/>
    <property type="molecule type" value="Genomic_DNA"/>
</dbReference>
<keyword evidence="1" id="KW-0863">Zinc-finger</keyword>
<dbReference type="GO" id="GO:0008270">
    <property type="term" value="F:zinc ion binding"/>
    <property type="evidence" value="ECO:0007669"/>
    <property type="project" value="UniProtKB-KW"/>
</dbReference>
<organism evidence="3 4">
    <name type="scientific">Paramecium pentaurelia</name>
    <dbReference type="NCBI Taxonomy" id="43138"/>
    <lineage>
        <taxon>Eukaryota</taxon>
        <taxon>Sar</taxon>
        <taxon>Alveolata</taxon>
        <taxon>Ciliophora</taxon>
        <taxon>Intramacronucleata</taxon>
        <taxon>Oligohymenophorea</taxon>
        <taxon>Peniculida</taxon>
        <taxon>Parameciidae</taxon>
        <taxon>Paramecium</taxon>
    </lineage>
</organism>
<reference evidence="3" key="1">
    <citation type="submission" date="2021-01" db="EMBL/GenBank/DDBJ databases">
        <authorList>
            <consortium name="Genoscope - CEA"/>
            <person name="William W."/>
        </authorList>
    </citation>
    <scope>NUCLEOTIDE SEQUENCE</scope>
</reference>
<evidence type="ECO:0000259" key="2">
    <source>
        <dbReference type="PROSITE" id="PS50089"/>
    </source>
</evidence>
<evidence type="ECO:0000313" key="4">
    <source>
        <dbReference type="Proteomes" id="UP000689195"/>
    </source>
</evidence>
<sequence>MKTSQQILSDDIKKLEFIQNQMGEKIMKNSKIESLLQEINNRIQIVFQLLENEYNSDKNFLDWKNTNLIDTNTKMLENLDSDLLYSFNLNGLSLNSNTELQINQFKESNNIKQVNEQVVQTERVQKKTQYNLSFQSDQKKSQIFTKPDFQYIQKKNDNIFYSNKQDNNTLRVLQRNQEQEQNKQYQMIQKKSFQNNLQLQQQQSQPNNQSKPTYQYQVKQELKDNIKENMAKFNMSIVYQTQVLENDKISQCPICLESCFTNNQIQDKYVVQLSCSHQIHYDCLQSMISENFVKCPFCNQIFGQMIGDQPDGDMEVQIIKKSCEGYTCDTIQITYFFMSGQKQGKKYQGTIRIAYLPNNQEGQQVLGLLKQAFQQKLIFTIGTSLSTGQESCIIWNGIHHKTSLEGGSQKHGYPDPQYFYRVIDELKQKGIILKKG</sequence>
<dbReference type="PANTHER" id="PTHR12622">
    <property type="entry name" value="DELTEX-RELATED"/>
    <property type="match status" value="1"/>
</dbReference>